<protein>
    <submittedName>
        <fullName evidence="1">Uncharacterized protein</fullName>
    </submittedName>
</protein>
<dbReference type="Proteomes" id="UP001140096">
    <property type="component" value="Unassembled WGS sequence"/>
</dbReference>
<name>A0ACC1LLA4_9FUNG</name>
<sequence>MLVPPILNAMVKLSEKAAAYDLSSLRWIISGAAPLGPDTARGLERAYGGVRVMQGYGLTETSPGLALNMPRASRAGSSGQLLPNIQVKVIDDQGRALGVGAVGELCFRGPNVMLGYLNNALATQEAIDADGFLHTGDVGYVDSRRFVFVTDRKKELIKFNGFQVAPAELEGILLRHPQVRDCAVTGVFDPLRQTEVPRAFLVLTDVASNEVPDDAAKTIVKWMNCQVAYYKQLRGGYVIVSEIPKSASGKILRRALNTAAYDEAGITPVHVALVADPQIVDHYSYDQTGALLRVVEFYTDIYLRKSYSVLQTIRRPEAIIFLGDLFDGGREWEDEQWLEEYARYKSIFTNRSPHNVPVYDMAGNHDIGIGNTVVGHALDRYHKYVGPTNQVLNIGGHQIILLDSLTLESDTPAVSAASRQLVDRLAKEATDKPRLLFSHVPLWRPNGTYCGPLRQSPGGSLLNRRGYQFRDQLFENTTSYLLESIKPTAIFSGDDHDTCTVTHPVPLANGFIGKAIEYTIGAFGWASGVPIASYGLLTLYPRNNLPAAHVVQNCYLPYQLGIYKVYGVSFVLSLIIVAAYCYRGSRSWHPAMCKPSDDDLASERAGNYARLQLSPSMPPSPSPEAIEELPLPASMPGRWRLNRSGFIVRVLLAMKSVAVVALPTYVGCLLYFYIV</sequence>
<evidence type="ECO:0000313" key="1">
    <source>
        <dbReference type="EMBL" id="KAJ2811550.1"/>
    </source>
</evidence>
<gene>
    <name evidence="1" type="ORF">H4S07_001996</name>
</gene>
<proteinExistence type="predicted"/>
<organism evidence="1 2">
    <name type="scientific">Coemansia furcata</name>
    <dbReference type="NCBI Taxonomy" id="417177"/>
    <lineage>
        <taxon>Eukaryota</taxon>
        <taxon>Fungi</taxon>
        <taxon>Fungi incertae sedis</taxon>
        <taxon>Zoopagomycota</taxon>
        <taxon>Kickxellomycotina</taxon>
        <taxon>Kickxellomycetes</taxon>
        <taxon>Kickxellales</taxon>
        <taxon>Kickxellaceae</taxon>
        <taxon>Coemansia</taxon>
    </lineage>
</organism>
<dbReference type="EMBL" id="JANBUP010000413">
    <property type="protein sequence ID" value="KAJ2811550.1"/>
    <property type="molecule type" value="Genomic_DNA"/>
</dbReference>
<evidence type="ECO:0000313" key="2">
    <source>
        <dbReference type="Proteomes" id="UP001140096"/>
    </source>
</evidence>
<comment type="caution">
    <text evidence="1">The sequence shown here is derived from an EMBL/GenBank/DDBJ whole genome shotgun (WGS) entry which is preliminary data.</text>
</comment>
<accession>A0ACC1LLA4</accession>
<reference evidence="1" key="1">
    <citation type="submission" date="2022-07" db="EMBL/GenBank/DDBJ databases">
        <title>Phylogenomic reconstructions and comparative analyses of Kickxellomycotina fungi.</title>
        <authorList>
            <person name="Reynolds N.K."/>
            <person name="Stajich J.E."/>
            <person name="Barry K."/>
            <person name="Grigoriev I.V."/>
            <person name="Crous P."/>
            <person name="Smith M.E."/>
        </authorList>
    </citation>
    <scope>NUCLEOTIDE SEQUENCE</scope>
    <source>
        <strain evidence="1">CBS 102833</strain>
    </source>
</reference>
<keyword evidence="2" id="KW-1185">Reference proteome</keyword>